<keyword evidence="4" id="KW-1185">Reference proteome</keyword>
<dbReference type="EMBL" id="LNJQ01000003">
    <property type="protein sequence ID" value="KWZ39530.1"/>
    <property type="molecule type" value="Genomic_DNA"/>
</dbReference>
<gene>
    <name evidence="3" type="ORF">WS72_19150</name>
</gene>
<dbReference type="Gene3D" id="3.90.320.10">
    <property type="match status" value="1"/>
</dbReference>
<name>A0ABR5T8T9_9BURK</name>
<keyword evidence="1" id="KW-0812">Transmembrane</keyword>
<protein>
    <recommendedName>
        <fullName evidence="2">PD-(D/E)XK endonuclease-like domain-containing protein</fullName>
    </recommendedName>
</protein>
<accession>A0ABR5T8T9</accession>
<feature type="transmembrane region" description="Helical" evidence="1">
    <location>
        <begin position="6"/>
        <end position="27"/>
    </location>
</feature>
<dbReference type="InterPro" id="IPR011604">
    <property type="entry name" value="PDDEXK-like_dom_sf"/>
</dbReference>
<keyword evidence="1" id="KW-0472">Membrane</keyword>
<evidence type="ECO:0000259" key="2">
    <source>
        <dbReference type="Pfam" id="PF12705"/>
    </source>
</evidence>
<dbReference type="Proteomes" id="UP000070255">
    <property type="component" value="Unassembled WGS sequence"/>
</dbReference>
<sequence length="184" mass="20692">MNNFLYAMIAAGAIALAVWLFLVWRGLTQDWMPAELKAGKVALIERNLTADLPTGCAVDASDVDTLVGRPDLVIRIQQGLHVPVENKNRNSFAVFETDVAQLSLQAWLLRQNGMKTTTYGYVAVNNRRTGERRAVRVELRDDEYCLLLVARYIDLSSGRLVPRKSRGRKCESCGHRQRCERDAA</sequence>
<proteinExistence type="predicted"/>
<dbReference type="InterPro" id="IPR038726">
    <property type="entry name" value="PDDEXK_AddAB-type"/>
</dbReference>
<keyword evidence="1" id="KW-1133">Transmembrane helix</keyword>
<organism evidence="3 4">
    <name type="scientific">Burkholderia savannae</name>
    <dbReference type="NCBI Taxonomy" id="1637837"/>
    <lineage>
        <taxon>Bacteria</taxon>
        <taxon>Pseudomonadati</taxon>
        <taxon>Pseudomonadota</taxon>
        <taxon>Betaproteobacteria</taxon>
        <taxon>Burkholderiales</taxon>
        <taxon>Burkholderiaceae</taxon>
        <taxon>Burkholderia</taxon>
        <taxon>pseudomallei group</taxon>
    </lineage>
</organism>
<dbReference type="RefSeq" id="WP_059647389.1">
    <property type="nucleotide sequence ID" value="NZ_CP013423.1"/>
</dbReference>
<reference evidence="3 4" key="1">
    <citation type="submission" date="2015-11" db="EMBL/GenBank/DDBJ databases">
        <authorList>
            <person name="Sahl J."/>
            <person name="Wagner D."/>
            <person name="Keim P."/>
        </authorList>
    </citation>
    <scope>NUCLEOTIDE SEQUENCE [LARGE SCALE GENOMIC DNA]</scope>
    <source>
        <strain evidence="3 4">BDU18</strain>
    </source>
</reference>
<evidence type="ECO:0000313" key="4">
    <source>
        <dbReference type="Proteomes" id="UP000070255"/>
    </source>
</evidence>
<comment type="caution">
    <text evidence="3">The sequence shown here is derived from an EMBL/GenBank/DDBJ whole genome shotgun (WGS) entry which is preliminary data.</text>
</comment>
<evidence type="ECO:0000313" key="3">
    <source>
        <dbReference type="EMBL" id="KWZ39530.1"/>
    </source>
</evidence>
<evidence type="ECO:0000256" key="1">
    <source>
        <dbReference type="SAM" id="Phobius"/>
    </source>
</evidence>
<dbReference type="Pfam" id="PF12705">
    <property type="entry name" value="PDDEXK_1"/>
    <property type="match status" value="1"/>
</dbReference>
<feature type="domain" description="PD-(D/E)XK endonuclease-like" evidence="2">
    <location>
        <begin position="44"/>
        <end position="180"/>
    </location>
</feature>